<organism evidence="1 2">
    <name type="scientific">Paraclostridium bifermentans ATCC 638 = DSM 14991</name>
    <dbReference type="NCBI Taxonomy" id="1233171"/>
    <lineage>
        <taxon>Bacteria</taxon>
        <taxon>Bacillati</taxon>
        <taxon>Bacillota</taxon>
        <taxon>Clostridia</taxon>
        <taxon>Peptostreptococcales</taxon>
        <taxon>Peptostreptococcaceae</taxon>
        <taxon>Paraclostridium</taxon>
    </lineage>
</organism>
<dbReference type="InterPro" id="IPR036390">
    <property type="entry name" value="WH_DNA-bd_sf"/>
</dbReference>
<dbReference type="RefSeq" id="WP_021434540.1">
    <property type="nucleotide sequence ID" value="NZ_AVNC01000023.1"/>
</dbReference>
<dbReference type="EMBL" id="AVNC01000023">
    <property type="protein sequence ID" value="EQK39785.1"/>
    <property type="molecule type" value="Genomic_DNA"/>
</dbReference>
<dbReference type="Gene3D" id="1.10.10.10">
    <property type="entry name" value="Winged helix-like DNA-binding domain superfamily/Winged helix DNA-binding domain"/>
    <property type="match status" value="1"/>
</dbReference>
<dbReference type="AlphaFoldDB" id="T4VF93"/>
<dbReference type="InterPro" id="IPR036388">
    <property type="entry name" value="WH-like_DNA-bd_sf"/>
</dbReference>
<gene>
    <name evidence="1" type="ORF">C672_3607</name>
</gene>
<dbReference type="Proteomes" id="UP000015688">
    <property type="component" value="Unassembled WGS sequence"/>
</dbReference>
<dbReference type="PATRIC" id="fig|1233171.3.peg.3474"/>
<evidence type="ECO:0000313" key="2">
    <source>
        <dbReference type="Proteomes" id="UP000015688"/>
    </source>
</evidence>
<dbReference type="SUPFAM" id="SSF46785">
    <property type="entry name" value="Winged helix' DNA-binding domain"/>
    <property type="match status" value="1"/>
</dbReference>
<accession>T4VF93</accession>
<comment type="caution">
    <text evidence="1">The sequence shown here is derived from an EMBL/GenBank/DDBJ whole genome shotgun (WGS) entry which is preliminary data.</text>
</comment>
<evidence type="ECO:0000313" key="1">
    <source>
        <dbReference type="EMBL" id="EQK39785.1"/>
    </source>
</evidence>
<dbReference type="Pfam" id="PF13730">
    <property type="entry name" value="HTH_36"/>
    <property type="match status" value="1"/>
</dbReference>
<reference evidence="1 2" key="1">
    <citation type="submission" date="2013-06" db="EMBL/GenBank/DDBJ databases">
        <authorList>
            <person name="Walk S."/>
            <person name="Aronoff D."/>
            <person name="Young V.Y."/>
            <person name="Marsh J."/>
            <person name="Harrison L."/>
            <person name="Daugherty S.C."/>
            <person name="Shefchek K.A."/>
            <person name="Hine E.E."/>
            <person name="Tallon L.J."/>
            <person name="Sadzewicz L.K."/>
            <person name="Rasko D.A."/>
        </authorList>
    </citation>
    <scope>NUCLEOTIDE SEQUENCE [LARGE SCALE GENOMIC DNA]</scope>
    <source>
        <strain evidence="1 2">ATCC 638</strain>
    </source>
</reference>
<name>T4VF93_PARBF</name>
<sequence length="88" mass="10064">MNYLKVITDKELSQSEKILMIYFLHHYKSSGISTSYKRISEELNITKPTLIKAIKGLEDKGIIRKENNTNILGGVGVNTYKVITNKYL</sequence>
<proteinExistence type="predicted"/>
<protein>
    <submittedName>
        <fullName evidence="1">MarR family protein</fullName>
    </submittedName>
</protein>